<dbReference type="Proteomes" id="UP000005801">
    <property type="component" value="Unassembled WGS sequence"/>
</dbReference>
<protein>
    <submittedName>
        <fullName evidence="2">Uncharacterized protein</fullName>
    </submittedName>
</protein>
<dbReference type="OrthoDB" id="5519408at2"/>
<name>A6G1Q5_9BACT</name>
<comment type="caution">
    <text evidence="2">The sequence shown here is derived from an EMBL/GenBank/DDBJ whole genome shotgun (WGS) entry which is preliminary data.</text>
</comment>
<reference evidence="2 3" key="1">
    <citation type="submission" date="2007-06" db="EMBL/GenBank/DDBJ databases">
        <authorList>
            <person name="Shimkets L."/>
            <person name="Ferriera S."/>
            <person name="Johnson J."/>
            <person name="Kravitz S."/>
            <person name="Beeson K."/>
            <person name="Sutton G."/>
            <person name="Rogers Y.-H."/>
            <person name="Friedman R."/>
            <person name="Frazier M."/>
            <person name="Venter J.C."/>
        </authorList>
    </citation>
    <scope>NUCLEOTIDE SEQUENCE [LARGE SCALE GENOMIC DNA]</scope>
    <source>
        <strain evidence="2 3">SIR-1</strain>
    </source>
</reference>
<organism evidence="2 3">
    <name type="scientific">Plesiocystis pacifica SIR-1</name>
    <dbReference type="NCBI Taxonomy" id="391625"/>
    <lineage>
        <taxon>Bacteria</taxon>
        <taxon>Pseudomonadati</taxon>
        <taxon>Myxococcota</taxon>
        <taxon>Polyangia</taxon>
        <taxon>Nannocystales</taxon>
        <taxon>Nannocystaceae</taxon>
        <taxon>Plesiocystis</taxon>
    </lineage>
</organism>
<keyword evidence="3" id="KW-1185">Reference proteome</keyword>
<evidence type="ECO:0000256" key="1">
    <source>
        <dbReference type="SAM" id="Coils"/>
    </source>
</evidence>
<feature type="coiled-coil region" evidence="1">
    <location>
        <begin position="69"/>
        <end position="96"/>
    </location>
</feature>
<evidence type="ECO:0000313" key="2">
    <source>
        <dbReference type="EMBL" id="EDM80095.1"/>
    </source>
</evidence>
<dbReference type="AlphaFoldDB" id="A6G1Q5"/>
<gene>
    <name evidence="2" type="ORF">PPSIR1_35632</name>
</gene>
<proteinExistence type="predicted"/>
<dbReference type="EMBL" id="ABCS01000013">
    <property type="protein sequence ID" value="EDM80095.1"/>
    <property type="molecule type" value="Genomic_DNA"/>
</dbReference>
<sequence>MDTKELLDKGLEDLRTLGAEVGKAARDAGAEARENWKKLQPHIEKAEKVASARATEIAHGVGESAGELIADARTRLEALRERIRKQREQRESSSEQQP</sequence>
<evidence type="ECO:0000313" key="3">
    <source>
        <dbReference type="Proteomes" id="UP000005801"/>
    </source>
</evidence>
<keyword evidence="1" id="KW-0175">Coiled coil</keyword>
<dbReference type="RefSeq" id="WP_006970654.1">
    <property type="nucleotide sequence ID" value="NZ_ABCS01000013.1"/>
</dbReference>
<accession>A6G1Q5</accession>